<evidence type="ECO:0000256" key="1">
    <source>
        <dbReference type="ARBA" id="ARBA00004651"/>
    </source>
</evidence>
<protein>
    <submittedName>
        <fullName evidence="7">Threonine/homoserine/homoserine lactone efflux protein</fullName>
    </submittedName>
</protein>
<comment type="caution">
    <text evidence="7">The sequence shown here is derived from an EMBL/GenBank/DDBJ whole genome shotgun (WGS) entry which is preliminary data.</text>
</comment>
<keyword evidence="4 6" id="KW-1133">Transmembrane helix</keyword>
<sequence length="206" mass="22019">MTLATWLTVVTICILGAMSPGPSLALVLKQTLTGGRRNGVVTALCHGVGVGIYAFLSILGLAAIITASPTAFSILQWGGALYLAWLGVRGLMARQQTNDDLPEPPTTRSAARDGFLIAFFNPKIAVFFLALFSQVVGTDTSLLGKFGYAATALVIDTSWYLIVAWLFSNPKWLALLRQKAVWFERIFGAILVGLAGRMVSGILNGK</sequence>
<feature type="transmembrane region" description="Helical" evidence="6">
    <location>
        <begin position="148"/>
        <end position="168"/>
    </location>
</feature>
<dbReference type="PANTHER" id="PTHR30086">
    <property type="entry name" value="ARGININE EXPORTER PROTEIN ARGO"/>
    <property type="match status" value="1"/>
</dbReference>
<dbReference type="GO" id="GO:0015171">
    <property type="term" value="F:amino acid transmembrane transporter activity"/>
    <property type="evidence" value="ECO:0007669"/>
    <property type="project" value="TreeGrafter"/>
</dbReference>
<dbReference type="PANTHER" id="PTHR30086:SF16">
    <property type="entry name" value="AMINO ACID EFFLUX PERMEASE RHTB FAMILY"/>
    <property type="match status" value="1"/>
</dbReference>
<comment type="subcellular location">
    <subcellularLocation>
        <location evidence="1">Cell membrane</location>
        <topology evidence="1">Multi-pass membrane protein</topology>
    </subcellularLocation>
</comment>
<keyword evidence="2" id="KW-1003">Cell membrane</keyword>
<reference evidence="7 8" key="1">
    <citation type="submission" date="2015-06" db="EMBL/GenBank/DDBJ databases">
        <title>Marinobacter subterrani, a genetically tractable neutrophilic iron-oxidizing strain isolated from the Soudan Iron Mine.</title>
        <authorList>
            <person name="Bonis B.M."/>
            <person name="Gralnick J.A."/>
        </authorList>
    </citation>
    <scope>NUCLEOTIDE SEQUENCE [LARGE SCALE GENOMIC DNA]</scope>
    <source>
        <strain evidence="7 8">JG233</strain>
    </source>
</reference>
<dbReference type="InterPro" id="IPR001123">
    <property type="entry name" value="LeuE-type"/>
</dbReference>
<feature type="transmembrane region" description="Helical" evidence="6">
    <location>
        <begin position="6"/>
        <end position="28"/>
    </location>
</feature>
<proteinExistence type="predicted"/>
<gene>
    <name evidence="7" type="ORF">Msub_12046</name>
</gene>
<dbReference type="Proteomes" id="UP000036102">
    <property type="component" value="Unassembled WGS sequence"/>
</dbReference>
<keyword evidence="8" id="KW-1185">Reference proteome</keyword>
<evidence type="ECO:0000256" key="3">
    <source>
        <dbReference type="ARBA" id="ARBA00022692"/>
    </source>
</evidence>
<evidence type="ECO:0000313" key="8">
    <source>
        <dbReference type="Proteomes" id="UP000036102"/>
    </source>
</evidence>
<dbReference type="PIRSF" id="PIRSF006324">
    <property type="entry name" value="LeuE"/>
    <property type="match status" value="1"/>
</dbReference>
<evidence type="ECO:0000256" key="5">
    <source>
        <dbReference type="ARBA" id="ARBA00023136"/>
    </source>
</evidence>
<organism evidence="7 8">
    <name type="scientific">Marinobacter subterrani</name>
    <dbReference type="NCBI Taxonomy" id="1658765"/>
    <lineage>
        <taxon>Bacteria</taxon>
        <taxon>Pseudomonadati</taxon>
        <taxon>Pseudomonadota</taxon>
        <taxon>Gammaproteobacteria</taxon>
        <taxon>Pseudomonadales</taxon>
        <taxon>Marinobacteraceae</taxon>
        <taxon>Marinobacter</taxon>
    </lineage>
</organism>
<dbReference type="RefSeq" id="WP_048495895.1">
    <property type="nucleotide sequence ID" value="NZ_JADQCF010000040.1"/>
</dbReference>
<evidence type="ECO:0000256" key="4">
    <source>
        <dbReference type="ARBA" id="ARBA00022989"/>
    </source>
</evidence>
<dbReference type="PATRIC" id="fig|1658765.3.peg.2048"/>
<dbReference type="STRING" id="1658765.Msub_12046"/>
<feature type="transmembrane region" description="Helical" evidence="6">
    <location>
        <begin position="40"/>
        <end position="65"/>
    </location>
</feature>
<dbReference type="Pfam" id="PF01810">
    <property type="entry name" value="LysE"/>
    <property type="match status" value="1"/>
</dbReference>
<dbReference type="OrthoDB" id="581870at2"/>
<name>A0A0J7JCK7_9GAMM</name>
<feature type="transmembrane region" description="Helical" evidence="6">
    <location>
        <begin position="71"/>
        <end position="93"/>
    </location>
</feature>
<keyword evidence="3 6" id="KW-0812">Transmembrane</keyword>
<feature type="transmembrane region" description="Helical" evidence="6">
    <location>
        <begin position="180"/>
        <end position="203"/>
    </location>
</feature>
<dbReference type="AlphaFoldDB" id="A0A0J7JCK7"/>
<evidence type="ECO:0000256" key="6">
    <source>
        <dbReference type="SAM" id="Phobius"/>
    </source>
</evidence>
<accession>A0A0J7JCK7</accession>
<evidence type="ECO:0000313" key="7">
    <source>
        <dbReference type="EMBL" id="KMQ75837.1"/>
    </source>
</evidence>
<feature type="transmembrane region" description="Helical" evidence="6">
    <location>
        <begin position="114"/>
        <end position="136"/>
    </location>
</feature>
<dbReference type="EMBL" id="LFBU01000001">
    <property type="protein sequence ID" value="KMQ75837.1"/>
    <property type="molecule type" value="Genomic_DNA"/>
</dbReference>
<evidence type="ECO:0000256" key="2">
    <source>
        <dbReference type="ARBA" id="ARBA00022475"/>
    </source>
</evidence>
<dbReference type="GO" id="GO:0005886">
    <property type="term" value="C:plasma membrane"/>
    <property type="evidence" value="ECO:0007669"/>
    <property type="project" value="UniProtKB-SubCell"/>
</dbReference>
<keyword evidence="5 6" id="KW-0472">Membrane</keyword>